<comment type="caution">
    <text evidence="1">The sequence shown here is derived from an EMBL/GenBank/DDBJ whole genome shotgun (WGS) entry which is preliminary data.</text>
</comment>
<proteinExistence type="predicted"/>
<evidence type="ECO:0000313" key="1">
    <source>
        <dbReference type="EMBL" id="EKU72295.1"/>
    </source>
</evidence>
<accession>K9D3Z6</accession>
<keyword evidence="2" id="KW-1185">Reference proteome</keyword>
<dbReference type="Proteomes" id="UP000009887">
    <property type="component" value="Unassembled WGS sequence"/>
</dbReference>
<evidence type="ECO:0000313" key="2">
    <source>
        <dbReference type="Proteomes" id="UP000009887"/>
    </source>
</evidence>
<sequence length="30" mass="3514">ATRYDKTKESYLGFVNLVSALQWIPFVHET</sequence>
<protein>
    <submittedName>
        <fullName evidence="1">Uncharacterized protein</fullName>
    </submittedName>
</protein>
<name>K9D3Z6_SPHYA</name>
<reference evidence="1 2" key="1">
    <citation type="submission" date="2012-09" db="EMBL/GenBank/DDBJ databases">
        <title>The Genome Sequence of Sphingobium yanoikuyae ATCC 51230.</title>
        <authorList>
            <consortium name="The Broad Institute Genome Sequencing Platform"/>
            <person name="Earl A."/>
            <person name="Ward D."/>
            <person name="Feldgarden M."/>
            <person name="Gevers D."/>
            <person name="Huys G."/>
            <person name="Walker B."/>
            <person name="Young S.K."/>
            <person name="Zeng Q."/>
            <person name="Gargeya S."/>
            <person name="Fitzgerald M."/>
            <person name="Haas B."/>
            <person name="Abouelleil A."/>
            <person name="Alvarado L."/>
            <person name="Arachchi H.M."/>
            <person name="Berlin A.M."/>
            <person name="Chapman S.B."/>
            <person name="Goldberg J."/>
            <person name="Griggs A."/>
            <person name="Gujja S."/>
            <person name="Hansen M."/>
            <person name="Howarth C."/>
            <person name="Imamovic A."/>
            <person name="Larimer J."/>
            <person name="McCowen C."/>
            <person name="Montmayeur A."/>
            <person name="Murphy C."/>
            <person name="Neiman D."/>
            <person name="Pearson M."/>
            <person name="Priest M."/>
            <person name="Roberts A."/>
            <person name="Saif S."/>
            <person name="Shea T."/>
            <person name="Sisk P."/>
            <person name="Sykes S."/>
            <person name="Wortman J."/>
            <person name="Nusbaum C."/>
            <person name="Birren B."/>
        </authorList>
    </citation>
    <scope>NUCLEOTIDE SEQUENCE [LARGE SCALE GENOMIC DNA]</scope>
    <source>
        <strain evidence="1 2">ATCC 51230</strain>
    </source>
</reference>
<feature type="non-terminal residue" evidence="1">
    <location>
        <position position="1"/>
    </location>
</feature>
<dbReference type="AlphaFoldDB" id="K9D3Z6"/>
<gene>
    <name evidence="1" type="ORF">HMPREF9718_05065</name>
</gene>
<dbReference type="HOGENOM" id="CLU_3400843_0_0_5"/>
<dbReference type="EMBL" id="AGZU01000028">
    <property type="protein sequence ID" value="EKU72295.1"/>
    <property type="molecule type" value="Genomic_DNA"/>
</dbReference>
<organism evidence="1 2">
    <name type="scientific">Sphingobium yanoikuyae ATCC 51230</name>
    <dbReference type="NCBI Taxonomy" id="883163"/>
    <lineage>
        <taxon>Bacteria</taxon>
        <taxon>Pseudomonadati</taxon>
        <taxon>Pseudomonadota</taxon>
        <taxon>Alphaproteobacteria</taxon>
        <taxon>Sphingomonadales</taxon>
        <taxon>Sphingomonadaceae</taxon>
        <taxon>Sphingobium</taxon>
    </lineage>
</organism>